<dbReference type="SUPFAM" id="SSF54427">
    <property type="entry name" value="NTF2-like"/>
    <property type="match status" value="1"/>
</dbReference>
<dbReference type="OrthoDB" id="224281at2157"/>
<keyword evidence="3" id="KW-1185">Reference proteome</keyword>
<dbReference type="AlphaFoldDB" id="A0A8J7Y660"/>
<dbReference type="InterPro" id="IPR037401">
    <property type="entry name" value="SnoaL-like"/>
</dbReference>
<evidence type="ECO:0000259" key="1">
    <source>
        <dbReference type="Pfam" id="PF13474"/>
    </source>
</evidence>
<dbReference type="InterPro" id="IPR032710">
    <property type="entry name" value="NTF2-like_dom_sf"/>
</dbReference>
<dbReference type="RefSeq" id="WP_162317644.1">
    <property type="nucleotide sequence ID" value="NZ_JAHQXF010000002.1"/>
</dbReference>
<proteinExistence type="predicted"/>
<organism evidence="2 3">
    <name type="scientific">Haloarcula limicola</name>
    <dbReference type="NCBI Taxonomy" id="1429915"/>
    <lineage>
        <taxon>Archaea</taxon>
        <taxon>Methanobacteriati</taxon>
        <taxon>Methanobacteriota</taxon>
        <taxon>Stenosarchaea group</taxon>
        <taxon>Halobacteria</taxon>
        <taxon>Halobacteriales</taxon>
        <taxon>Haloarculaceae</taxon>
        <taxon>Haloarcula</taxon>
    </lineage>
</organism>
<sequence>MDATTTVRDYYDSLRHGAPLDTFFADDRPEDDAIVKVGISERLVGSNAVQAGLRDQTLSTSDWVVESRALRVTERGDVAWFSDDVALAWTDEDGERREFDTRWSGTLERRDGDWRFVGMHVSAPSEV</sequence>
<comment type="caution">
    <text evidence="2">The sequence shown here is derived from an EMBL/GenBank/DDBJ whole genome shotgun (WGS) entry which is preliminary data.</text>
</comment>
<reference evidence="2 3" key="1">
    <citation type="submission" date="2021-06" db="EMBL/GenBank/DDBJ databases">
        <title>New haloarchaea isolates fom saline soil.</title>
        <authorList>
            <person name="Duran-Viseras A."/>
            <person name="Sanchez-Porro C.S."/>
            <person name="Ventosa A."/>
        </authorList>
    </citation>
    <scope>NUCLEOTIDE SEQUENCE [LARGE SCALE GENOMIC DNA]</scope>
    <source>
        <strain evidence="2 3">JCM 183640</strain>
    </source>
</reference>
<evidence type="ECO:0000313" key="2">
    <source>
        <dbReference type="EMBL" id="MBV0924787.1"/>
    </source>
</evidence>
<dbReference type="Pfam" id="PF13474">
    <property type="entry name" value="SnoaL_3"/>
    <property type="match status" value="1"/>
</dbReference>
<feature type="domain" description="SnoaL-like" evidence="1">
    <location>
        <begin position="7"/>
        <end position="124"/>
    </location>
</feature>
<evidence type="ECO:0000313" key="3">
    <source>
        <dbReference type="Proteomes" id="UP000766550"/>
    </source>
</evidence>
<name>A0A8J7Y660_9EURY</name>
<dbReference type="Proteomes" id="UP000766550">
    <property type="component" value="Unassembled WGS sequence"/>
</dbReference>
<dbReference type="Gene3D" id="3.10.450.50">
    <property type="match status" value="1"/>
</dbReference>
<accession>A0A8J7Y660</accession>
<gene>
    <name evidence="2" type="ORF">KTS45_11310</name>
</gene>
<dbReference type="EMBL" id="JAHQXF010000002">
    <property type="protein sequence ID" value="MBV0924787.1"/>
    <property type="molecule type" value="Genomic_DNA"/>
</dbReference>
<protein>
    <submittedName>
        <fullName evidence="2">Nuclear transport factor 2 family protein</fullName>
    </submittedName>
</protein>